<name>A0A6J8DMV7_MYTCO</name>
<evidence type="ECO:0000313" key="3">
    <source>
        <dbReference type="Proteomes" id="UP000507470"/>
    </source>
</evidence>
<evidence type="ECO:0000256" key="1">
    <source>
        <dbReference type="SAM" id="MobiDB-lite"/>
    </source>
</evidence>
<sequence>MDKKQKHAEEMKVHRSKWTDEQKKKNRDQSKIRMQKYRERKKKETQLLEQNHNHDNNLKSIETRLYQKKKEERLKKQRIYKQEWRKNLSSQKKRRIREKDAAVKRAIRIKKDQRTTKVSMNFTVPVINTETVYKTEALRKAIYRTKKNLPCTPAKYAKVVGGLIKNITPRRKKALEKEGIGSPSAKKNLKEIFHSVREAHLDLLKGKTDLQKRRRKEFLSQFSNSLSQKPEFRKVFCMATGIRRKYLSEDYIKPKPKKRRKDATSKQTTDAVKIFFKSETHSATISDKKSVKKDLQEKHVLMMSQKSLWSKWNTENQTQLSFSKFCELRPKNVLTQGHRKLYQCLCEYCENVKLKLIAINRFMAHDHPELKFTDEFDAVNKTLCPKLEAERFHKRDCIDRKCAECGTSKLRNMLDGVMEIEENQPDVKWKRWDIVKTFNHKTKEKK</sequence>
<accession>A0A6J8DMV7</accession>
<protein>
    <submittedName>
        <fullName evidence="2">Uncharacterized protein</fullName>
    </submittedName>
</protein>
<feature type="region of interest" description="Disordered" evidence="1">
    <location>
        <begin position="1"/>
        <end position="45"/>
    </location>
</feature>
<gene>
    <name evidence="2" type="ORF">MCOR_42408</name>
</gene>
<evidence type="ECO:0000313" key="2">
    <source>
        <dbReference type="EMBL" id="CAC5409077.1"/>
    </source>
</evidence>
<dbReference type="PANTHER" id="PTHR46601:SF1">
    <property type="entry name" value="ADF-H DOMAIN-CONTAINING PROTEIN"/>
    <property type="match status" value="1"/>
</dbReference>
<organism evidence="2 3">
    <name type="scientific">Mytilus coruscus</name>
    <name type="common">Sea mussel</name>
    <dbReference type="NCBI Taxonomy" id="42192"/>
    <lineage>
        <taxon>Eukaryota</taxon>
        <taxon>Metazoa</taxon>
        <taxon>Spiralia</taxon>
        <taxon>Lophotrochozoa</taxon>
        <taxon>Mollusca</taxon>
        <taxon>Bivalvia</taxon>
        <taxon>Autobranchia</taxon>
        <taxon>Pteriomorphia</taxon>
        <taxon>Mytilida</taxon>
        <taxon>Mytiloidea</taxon>
        <taxon>Mytilidae</taxon>
        <taxon>Mytilinae</taxon>
        <taxon>Mytilus</taxon>
    </lineage>
</organism>
<reference evidence="2 3" key="1">
    <citation type="submission" date="2020-06" db="EMBL/GenBank/DDBJ databases">
        <authorList>
            <person name="Li R."/>
            <person name="Bekaert M."/>
        </authorList>
    </citation>
    <scope>NUCLEOTIDE SEQUENCE [LARGE SCALE GENOMIC DNA]</scope>
    <source>
        <strain evidence="3">wild</strain>
    </source>
</reference>
<dbReference type="EMBL" id="CACVKT020007633">
    <property type="protein sequence ID" value="CAC5409077.1"/>
    <property type="molecule type" value="Genomic_DNA"/>
</dbReference>
<keyword evidence="3" id="KW-1185">Reference proteome</keyword>
<dbReference type="Proteomes" id="UP000507470">
    <property type="component" value="Unassembled WGS sequence"/>
</dbReference>
<dbReference type="AlphaFoldDB" id="A0A6J8DMV7"/>
<feature type="compositionally biased region" description="Basic and acidic residues" evidence="1">
    <location>
        <begin position="1"/>
        <end position="31"/>
    </location>
</feature>
<proteinExistence type="predicted"/>
<dbReference type="PANTHER" id="PTHR46601">
    <property type="entry name" value="ULP_PROTEASE DOMAIN-CONTAINING PROTEIN"/>
    <property type="match status" value="1"/>
</dbReference>
<dbReference type="OrthoDB" id="10065669at2759"/>